<dbReference type="SMART" id="SM00257">
    <property type="entry name" value="LysM"/>
    <property type="match status" value="1"/>
</dbReference>
<dbReference type="KEGG" id="bse:Bsel_3303"/>
<evidence type="ECO:0000259" key="3">
    <source>
        <dbReference type="PROSITE" id="PS51782"/>
    </source>
</evidence>
<dbReference type="SMART" id="SM01208">
    <property type="entry name" value="G5"/>
    <property type="match status" value="1"/>
</dbReference>
<organism evidence="4 5">
    <name type="scientific">Bacillus selenitireducens (strain ATCC 700615 / DSM 15326 / MLS10)</name>
    <dbReference type="NCBI Taxonomy" id="439292"/>
    <lineage>
        <taxon>Bacteria</taxon>
        <taxon>Bacillati</taxon>
        <taxon>Bacillota</taxon>
        <taxon>Bacilli</taxon>
        <taxon>Bacillales</taxon>
        <taxon>Bacillaceae</taxon>
        <taxon>Salisediminibacterium</taxon>
    </lineage>
</organism>
<dbReference type="CDD" id="cd12797">
    <property type="entry name" value="M23_peptidase"/>
    <property type="match status" value="1"/>
</dbReference>
<dbReference type="SUPFAM" id="SSF51261">
    <property type="entry name" value="Duplicated hybrid motif"/>
    <property type="match status" value="1"/>
</dbReference>
<evidence type="ECO:0000259" key="2">
    <source>
        <dbReference type="PROSITE" id="PS51109"/>
    </source>
</evidence>
<dbReference type="InterPro" id="IPR018392">
    <property type="entry name" value="LysM"/>
</dbReference>
<dbReference type="Gene3D" id="3.10.350.10">
    <property type="entry name" value="LysM domain"/>
    <property type="match status" value="1"/>
</dbReference>
<keyword evidence="5" id="KW-1185">Reference proteome</keyword>
<evidence type="ECO:0000313" key="4">
    <source>
        <dbReference type="EMBL" id="ADI00785.1"/>
    </source>
</evidence>
<feature type="domain" description="G5" evidence="2">
    <location>
        <begin position="268"/>
        <end position="348"/>
    </location>
</feature>
<name>D6Y1J8_BACIE</name>
<dbReference type="InterPro" id="IPR016047">
    <property type="entry name" value="M23ase_b-sheet_dom"/>
</dbReference>
<dbReference type="RefSeq" id="WP_013174189.1">
    <property type="nucleotide sequence ID" value="NC_014219.1"/>
</dbReference>
<dbReference type="GO" id="GO:0004222">
    <property type="term" value="F:metalloendopeptidase activity"/>
    <property type="evidence" value="ECO:0007669"/>
    <property type="project" value="TreeGrafter"/>
</dbReference>
<dbReference type="PROSITE" id="PS51782">
    <property type="entry name" value="LYSM"/>
    <property type="match status" value="1"/>
</dbReference>
<dbReference type="AlphaFoldDB" id="D6Y1J8"/>
<feature type="domain" description="LysM" evidence="3">
    <location>
        <begin position="216"/>
        <end position="261"/>
    </location>
</feature>
<reference evidence="4" key="1">
    <citation type="submission" date="2009-10" db="EMBL/GenBank/DDBJ databases">
        <title>Complete sequence of Bacillus selenitireducens MLS10.</title>
        <authorList>
            <consortium name="US DOE Joint Genome Institute"/>
            <person name="Lucas S."/>
            <person name="Copeland A."/>
            <person name="Lapidus A."/>
            <person name="Glavina del Rio T."/>
            <person name="Dalin E."/>
            <person name="Tice H."/>
            <person name="Bruce D."/>
            <person name="Goodwin L."/>
            <person name="Pitluck S."/>
            <person name="Sims D."/>
            <person name="Brettin T."/>
            <person name="Detter J.C."/>
            <person name="Han C."/>
            <person name="Larimer F."/>
            <person name="Land M."/>
            <person name="Hauser L."/>
            <person name="Kyrpides N."/>
            <person name="Ovchinnikova G."/>
            <person name="Stolz J."/>
        </authorList>
    </citation>
    <scope>NUCLEOTIDE SEQUENCE [LARGE SCALE GENOMIC DNA]</scope>
    <source>
        <strain evidence="4">MLS10</strain>
    </source>
</reference>
<gene>
    <name evidence="4" type="ordered locus">Bsel_3303</name>
</gene>
<dbReference type="Gene3D" id="2.70.70.10">
    <property type="entry name" value="Glucose Permease (Domain IIA)"/>
    <property type="match status" value="1"/>
</dbReference>
<dbReference type="HOGENOM" id="CLU_027710_2_1_9"/>
<dbReference type="Pfam" id="PF01551">
    <property type="entry name" value="Peptidase_M23"/>
    <property type="match status" value="1"/>
</dbReference>
<dbReference type="PANTHER" id="PTHR21666">
    <property type="entry name" value="PEPTIDASE-RELATED"/>
    <property type="match status" value="1"/>
</dbReference>
<dbReference type="InterPro" id="IPR011055">
    <property type="entry name" value="Dup_hybrid_motif"/>
</dbReference>
<proteinExistence type="predicted"/>
<dbReference type="InterPro" id="IPR036779">
    <property type="entry name" value="LysM_dom_sf"/>
</dbReference>
<evidence type="ECO:0000313" key="5">
    <source>
        <dbReference type="Proteomes" id="UP000000271"/>
    </source>
</evidence>
<dbReference type="InterPro" id="IPR050570">
    <property type="entry name" value="Cell_wall_metabolism_enzyme"/>
</dbReference>
<dbReference type="PROSITE" id="PS51109">
    <property type="entry name" value="G5"/>
    <property type="match status" value="1"/>
</dbReference>
<evidence type="ECO:0000256" key="1">
    <source>
        <dbReference type="ARBA" id="ARBA00022729"/>
    </source>
</evidence>
<dbReference type="CDD" id="cd00118">
    <property type="entry name" value="LysM"/>
    <property type="match status" value="1"/>
</dbReference>
<dbReference type="PANTHER" id="PTHR21666:SF270">
    <property type="entry name" value="MUREIN HYDROLASE ACTIVATOR ENVC"/>
    <property type="match status" value="1"/>
</dbReference>
<dbReference type="eggNOG" id="COG0739">
    <property type="taxonomic scope" value="Bacteria"/>
</dbReference>
<dbReference type="Gene3D" id="2.20.230.10">
    <property type="entry name" value="Resuscitation-promoting factor rpfb"/>
    <property type="match status" value="1"/>
</dbReference>
<dbReference type="STRING" id="439292.Bsel_3303"/>
<dbReference type="Proteomes" id="UP000000271">
    <property type="component" value="Chromosome"/>
</dbReference>
<accession>D6Y1J8</accession>
<dbReference type="SUPFAM" id="SSF54106">
    <property type="entry name" value="LysM domain"/>
    <property type="match status" value="1"/>
</dbReference>
<sequence length="476" mass="53411">MGQTFIFRKITISMAGLLFMALFIPGLVFSEDNNFGEFEMDEIYHVYYGDERLGAVQDEDLITSYIENKLAEAENNDERFTYRLSEEVELIPELVFELRGSDQDVLDLLEERASVQVDARGLMVNDETIGYVSADKKPDDIEREIFLRFVDEEDLEEYEEWIDRDEALTLSEGDSVLTELSFDEEVTWSEGLAEADEILEVDDLITVLLEGTLEQDIYEVDEGDVLGTIASDHDLSTEELIAINEGIGENTVLQIGQELHVTVPVPYLNVLVEKVTKSEQTMTHETVTEKDDEMWKGESTVRQSGSDGKKEVEEKVVYVNGQVQEREIISEEIIQEAEDRIVVHGTKTSSSRGTGDLIWPASGGYVSSQFGMRNGRMHNGIDIARPSSYEIYAADNGVVSSAGWENGYGYTVRINHNNGMETVYAHLRDIHVSTGQTVGKGRQIGVMGTTGRSSGIHLHFEVIQGGSHQNPMNYLR</sequence>
<dbReference type="Pfam" id="PF01476">
    <property type="entry name" value="LysM"/>
    <property type="match status" value="1"/>
</dbReference>
<dbReference type="InterPro" id="IPR011098">
    <property type="entry name" value="G5_dom"/>
</dbReference>
<protein>
    <submittedName>
        <fullName evidence="4">Peptidase M23</fullName>
    </submittedName>
</protein>
<dbReference type="Pfam" id="PF07501">
    <property type="entry name" value="G5"/>
    <property type="match status" value="1"/>
</dbReference>
<dbReference type="OrthoDB" id="9805070at2"/>
<dbReference type="EMBL" id="CP001791">
    <property type="protein sequence ID" value="ADI00785.1"/>
    <property type="molecule type" value="Genomic_DNA"/>
</dbReference>
<keyword evidence="1" id="KW-0732">Signal</keyword>